<dbReference type="EMBL" id="JARK01001359">
    <property type="protein sequence ID" value="EYC19821.1"/>
    <property type="molecule type" value="Genomic_DNA"/>
</dbReference>
<evidence type="ECO:0000313" key="2">
    <source>
        <dbReference type="Proteomes" id="UP000024635"/>
    </source>
</evidence>
<keyword evidence="2" id="KW-1185">Reference proteome</keyword>
<organism evidence="1 2">
    <name type="scientific">Ancylostoma ceylanicum</name>
    <dbReference type="NCBI Taxonomy" id="53326"/>
    <lineage>
        <taxon>Eukaryota</taxon>
        <taxon>Metazoa</taxon>
        <taxon>Ecdysozoa</taxon>
        <taxon>Nematoda</taxon>
        <taxon>Chromadorea</taxon>
        <taxon>Rhabditida</taxon>
        <taxon>Rhabditina</taxon>
        <taxon>Rhabditomorpha</taxon>
        <taxon>Strongyloidea</taxon>
        <taxon>Ancylostomatidae</taxon>
        <taxon>Ancylostomatinae</taxon>
        <taxon>Ancylostoma</taxon>
    </lineage>
</organism>
<dbReference type="OrthoDB" id="6337587at2759"/>
<gene>
    <name evidence="1" type="primary">Acey_s0023.g737</name>
    <name evidence="1" type="synonym">Acey-Y42A5A.1</name>
    <name evidence="1" type="ORF">Y032_0023g737</name>
</gene>
<accession>A0A016UXS0</accession>
<comment type="caution">
    <text evidence="1">The sequence shown here is derived from an EMBL/GenBank/DDBJ whole genome shotgun (WGS) entry which is preliminary data.</text>
</comment>
<proteinExistence type="predicted"/>
<reference evidence="2" key="1">
    <citation type="journal article" date="2015" name="Nat. Genet.">
        <title>The genome and transcriptome of the zoonotic hookworm Ancylostoma ceylanicum identify infection-specific gene families.</title>
        <authorList>
            <person name="Schwarz E.M."/>
            <person name="Hu Y."/>
            <person name="Antoshechkin I."/>
            <person name="Miller M.M."/>
            <person name="Sternberg P.W."/>
            <person name="Aroian R.V."/>
        </authorList>
    </citation>
    <scope>NUCLEOTIDE SEQUENCE</scope>
    <source>
        <strain evidence="2">HY135</strain>
    </source>
</reference>
<protein>
    <submittedName>
        <fullName evidence="1">Uncharacterized protein</fullName>
    </submittedName>
</protein>
<name>A0A016UXS0_9BILA</name>
<sequence>MHGVLFSYNHPVNHFTSYVLENMDRIKEAVHANKFPIDLFLQTFARGIVRVEDMPKFNLVVERLAPAVPVKLSAMLSSRVRSVSVWMSTYGDSVINNITVIMHQINTQKSILNIDRFSSNESLDGDAKVAGNFLDHD</sequence>
<evidence type="ECO:0000313" key="1">
    <source>
        <dbReference type="EMBL" id="EYC19821.1"/>
    </source>
</evidence>
<dbReference type="AlphaFoldDB" id="A0A016UXS0"/>
<dbReference type="Proteomes" id="UP000024635">
    <property type="component" value="Unassembled WGS sequence"/>
</dbReference>